<dbReference type="Proteomes" id="UP000295416">
    <property type="component" value="Unassembled WGS sequence"/>
</dbReference>
<evidence type="ECO:0000313" key="1">
    <source>
        <dbReference type="EMBL" id="TCP30230.1"/>
    </source>
</evidence>
<dbReference type="AlphaFoldDB" id="A0A4R2P5U0"/>
<protein>
    <submittedName>
        <fullName evidence="1">Uncharacterized protein DUF2522</fullName>
    </submittedName>
</protein>
<dbReference type="Pfam" id="PF10747">
    <property type="entry name" value="SirA"/>
    <property type="match status" value="1"/>
</dbReference>
<gene>
    <name evidence="1" type="ORF">EV207_10653</name>
</gene>
<dbReference type="InterPro" id="IPR038449">
    <property type="entry name" value="SirA_sf"/>
</dbReference>
<evidence type="ECO:0000313" key="2">
    <source>
        <dbReference type="Proteomes" id="UP000295416"/>
    </source>
</evidence>
<comment type="caution">
    <text evidence="1">The sequence shown here is derived from an EMBL/GenBank/DDBJ whole genome shotgun (WGS) entry which is preliminary data.</text>
</comment>
<dbReference type="Gene3D" id="3.30.310.250">
    <property type="entry name" value="Sporulation inhibitor of replication protein SirA"/>
    <property type="match status" value="1"/>
</dbReference>
<reference evidence="1 2" key="1">
    <citation type="submission" date="2019-03" db="EMBL/GenBank/DDBJ databases">
        <title>Genomic Encyclopedia of Type Strains, Phase IV (KMG-IV): sequencing the most valuable type-strain genomes for metagenomic binning, comparative biology and taxonomic classification.</title>
        <authorList>
            <person name="Goeker M."/>
        </authorList>
    </citation>
    <scope>NUCLEOTIDE SEQUENCE [LARGE SCALE GENOMIC DNA]</scope>
    <source>
        <strain evidence="1 2">DSM 19377</strain>
    </source>
</reference>
<proteinExistence type="predicted"/>
<dbReference type="InterPro" id="IPR019683">
    <property type="entry name" value="SirA"/>
</dbReference>
<name>A0A4R2P5U0_9BACL</name>
<accession>A0A4R2P5U0</accession>
<organism evidence="1 2">
    <name type="scientific">Scopulibacillus darangshiensis</name>
    <dbReference type="NCBI Taxonomy" id="442528"/>
    <lineage>
        <taxon>Bacteria</taxon>
        <taxon>Bacillati</taxon>
        <taxon>Bacillota</taxon>
        <taxon>Bacilli</taxon>
        <taxon>Bacillales</taxon>
        <taxon>Sporolactobacillaceae</taxon>
        <taxon>Scopulibacillus</taxon>
    </lineage>
</organism>
<dbReference type="RefSeq" id="WP_132744781.1">
    <property type="nucleotide sequence ID" value="NZ_SLXK01000006.1"/>
</dbReference>
<dbReference type="OrthoDB" id="2736584at2"/>
<keyword evidence="2" id="KW-1185">Reference proteome</keyword>
<dbReference type="EMBL" id="SLXK01000006">
    <property type="protein sequence ID" value="TCP30230.1"/>
    <property type="molecule type" value="Genomic_DNA"/>
</dbReference>
<sequence>MRYYDIFLIEDDVARFYFGQEVKLYQLFLEARTIDNLRIKKEIDKQIDYITKPMPVNAIQQRISMSCRHYPGYDCRGYIHIFQCTKGGSRAKLEVQPSGLTLQGIGDYTAEATFFEVLRQIDSSFLAIDFHLTNFGWLKPIRNAHLI</sequence>